<proteinExistence type="inferred from homology"/>
<keyword evidence="7 8" id="KW-0804">Transcription</keyword>
<evidence type="ECO:0000256" key="8">
    <source>
        <dbReference type="HAMAP-Rule" id="MF_00615"/>
    </source>
</evidence>
<feature type="binding site" evidence="8">
    <location>
        <position position="7"/>
    </location>
    <ligand>
        <name>Zn(2+)</name>
        <dbReference type="ChEBI" id="CHEBI:29105"/>
    </ligand>
</feature>
<dbReference type="InterPro" id="IPR023464">
    <property type="entry name" value="Rpo12"/>
</dbReference>
<evidence type="ECO:0000256" key="6">
    <source>
        <dbReference type="ARBA" id="ARBA00022833"/>
    </source>
</evidence>
<dbReference type="GO" id="GO:0006351">
    <property type="term" value="P:DNA-templated transcription"/>
    <property type="evidence" value="ECO:0007669"/>
    <property type="project" value="UniProtKB-UniRule"/>
</dbReference>
<evidence type="ECO:0000313" key="9">
    <source>
        <dbReference type="EMBL" id="MBS3061819.1"/>
    </source>
</evidence>
<evidence type="ECO:0000256" key="3">
    <source>
        <dbReference type="ARBA" id="ARBA00022679"/>
    </source>
</evidence>
<evidence type="ECO:0000256" key="2">
    <source>
        <dbReference type="ARBA" id="ARBA00022490"/>
    </source>
</evidence>
<comment type="similarity">
    <text evidence="8">Belongs to the archaeal Rpo12/eukaryotic RPC10 RNA polymerase subunit family.</text>
</comment>
<evidence type="ECO:0000256" key="1">
    <source>
        <dbReference type="ARBA" id="ARBA00022478"/>
    </source>
</evidence>
<comment type="subunit">
    <text evidence="8">Part of the RNA polymerase complex.</text>
</comment>
<comment type="subcellular location">
    <subcellularLocation>
        <location evidence="8">Cytoplasm</location>
    </subcellularLocation>
</comment>
<organism evidence="9 10">
    <name type="scientific">Candidatus Iainarchaeum sp</name>
    <dbReference type="NCBI Taxonomy" id="3101447"/>
    <lineage>
        <taxon>Archaea</taxon>
        <taxon>Candidatus Iainarchaeota</taxon>
        <taxon>Candidatus Iainarchaeia</taxon>
        <taxon>Candidatus Iainarchaeales</taxon>
        <taxon>Candidatus Iainarchaeaceae</taxon>
        <taxon>Candidatus Iainarchaeum</taxon>
    </lineage>
</organism>
<dbReference type="GO" id="GO:0005737">
    <property type="term" value="C:cytoplasm"/>
    <property type="evidence" value="ECO:0007669"/>
    <property type="project" value="UniProtKB-SubCell"/>
</dbReference>
<evidence type="ECO:0000256" key="4">
    <source>
        <dbReference type="ARBA" id="ARBA00022695"/>
    </source>
</evidence>
<feature type="binding site" evidence="8">
    <location>
        <position position="20"/>
    </location>
    <ligand>
        <name>Zn(2+)</name>
        <dbReference type="ChEBI" id="CHEBI:29105"/>
    </ligand>
</feature>
<dbReference type="Gene3D" id="2.20.28.30">
    <property type="entry name" value="RNA polymerase ii, chain L"/>
    <property type="match status" value="1"/>
</dbReference>
<dbReference type="Proteomes" id="UP000675968">
    <property type="component" value="Unassembled WGS sequence"/>
</dbReference>
<protein>
    <recommendedName>
        <fullName evidence="8">DNA-directed RNA polymerase subunit Rpo12</fullName>
        <ecNumber evidence="8">2.7.7.6</ecNumber>
    </recommendedName>
    <alternativeName>
        <fullName evidence="8">DNA-directed RNA polymerase subunit P</fullName>
    </alternativeName>
</protein>
<dbReference type="InterPro" id="IPR029040">
    <property type="entry name" value="RPABC4/Spt4"/>
</dbReference>
<dbReference type="InterPro" id="IPR006591">
    <property type="entry name" value="RNAP_P/RPABC4"/>
</dbReference>
<dbReference type="AlphaFoldDB" id="A0A8T4L8G4"/>
<comment type="function">
    <text evidence="8">DNA-dependent RNA polymerase (RNAP) catalyzes the transcription of DNA into RNA using the four ribonucleoside triphosphates as substrates.</text>
</comment>
<dbReference type="Pfam" id="PF03604">
    <property type="entry name" value="Zn_ribbon_RPAB4"/>
    <property type="match status" value="1"/>
</dbReference>
<keyword evidence="3 8" id="KW-0808">Transferase</keyword>
<feature type="binding site" evidence="8">
    <location>
        <position position="23"/>
    </location>
    <ligand>
        <name>Zn(2+)</name>
        <dbReference type="ChEBI" id="CHEBI:29105"/>
    </ligand>
</feature>
<evidence type="ECO:0000256" key="5">
    <source>
        <dbReference type="ARBA" id="ARBA00022723"/>
    </source>
</evidence>
<accession>A0A8T4L8G4</accession>
<keyword evidence="1 8" id="KW-0240">DNA-directed RNA polymerase</keyword>
<dbReference type="SUPFAM" id="SSF63393">
    <property type="entry name" value="RNA polymerase subunits"/>
    <property type="match status" value="1"/>
</dbReference>
<gene>
    <name evidence="8" type="primary">rpo12</name>
    <name evidence="8" type="synonym">rpoP</name>
    <name evidence="9" type="ORF">J4215_04525</name>
</gene>
<dbReference type="GO" id="GO:0008270">
    <property type="term" value="F:zinc ion binding"/>
    <property type="evidence" value="ECO:0007669"/>
    <property type="project" value="UniProtKB-UniRule"/>
</dbReference>
<dbReference type="EC" id="2.7.7.6" evidence="8"/>
<comment type="cofactor">
    <cofactor evidence="8">
        <name>Zn(2+)</name>
        <dbReference type="ChEBI" id="CHEBI:29105"/>
    </cofactor>
    <text evidence="8">Binds 1 zinc ion.</text>
</comment>
<keyword evidence="4 8" id="KW-0548">Nucleotidyltransferase</keyword>
<keyword evidence="2 8" id="KW-0963">Cytoplasm</keyword>
<comment type="caution">
    <text evidence="9">The sequence shown here is derived from an EMBL/GenBank/DDBJ whole genome shotgun (WGS) entry which is preliminary data.</text>
</comment>
<keyword evidence="6 8" id="KW-0862">Zinc</keyword>
<sequence>MYKCGKCGTMIESIAYEVRCPNCAYKILYKQRSSVVKEVMAR</sequence>
<evidence type="ECO:0000256" key="7">
    <source>
        <dbReference type="ARBA" id="ARBA00023163"/>
    </source>
</evidence>
<comment type="catalytic activity">
    <reaction evidence="8">
        <text>RNA(n) + a ribonucleoside 5'-triphosphate = RNA(n+1) + diphosphate</text>
        <dbReference type="Rhea" id="RHEA:21248"/>
        <dbReference type="Rhea" id="RHEA-COMP:14527"/>
        <dbReference type="Rhea" id="RHEA-COMP:17342"/>
        <dbReference type="ChEBI" id="CHEBI:33019"/>
        <dbReference type="ChEBI" id="CHEBI:61557"/>
        <dbReference type="ChEBI" id="CHEBI:140395"/>
        <dbReference type="EC" id="2.7.7.6"/>
    </reaction>
</comment>
<dbReference type="GO" id="GO:0003677">
    <property type="term" value="F:DNA binding"/>
    <property type="evidence" value="ECO:0007669"/>
    <property type="project" value="InterPro"/>
</dbReference>
<reference evidence="9" key="1">
    <citation type="submission" date="2021-03" db="EMBL/GenBank/DDBJ databases">
        <authorList>
            <person name="Jaffe A."/>
        </authorList>
    </citation>
    <scope>NUCLEOTIDE SEQUENCE</scope>
    <source>
        <strain evidence="9">RIFCSPLOWO2_01_FULL_AR10_48_17</strain>
    </source>
</reference>
<dbReference type="GO" id="GO:0003899">
    <property type="term" value="F:DNA-directed RNA polymerase activity"/>
    <property type="evidence" value="ECO:0007669"/>
    <property type="project" value="UniProtKB-UniRule"/>
</dbReference>
<reference evidence="9" key="2">
    <citation type="submission" date="2021-05" db="EMBL/GenBank/DDBJ databases">
        <title>Protein family content uncovers lineage relationships and bacterial pathway maintenance mechanisms in DPANN archaea.</title>
        <authorList>
            <person name="Castelle C.J."/>
            <person name="Meheust R."/>
            <person name="Jaffe A.L."/>
            <person name="Seitz K."/>
            <person name="Gong X."/>
            <person name="Baker B.J."/>
            <person name="Banfield J.F."/>
        </authorList>
    </citation>
    <scope>NUCLEOTIDE SEQUENCE</scope>
    <source>
        <strain evidence="9">RIFCSPLOWO2_01_FULL_AR10_48_17</strain>
    </source>
</reference>
<dbReference type="GO" id="GO:0000428">
    <property type="term" value="C:DNA-directed RNA polymerase complex"/>
    <property type="evidence" value="ECO:0007669"/>
    <property type="project" value="UniProtKB-KW"/>
</dbReference>
<evidence type="ECO:0000313" key="10">
    <source>
        <dbReference type="Proteomes" id="UP000675968"/>
    </source>
</evidence>
<keyword evidence="5 8" id="KW-0479">Metal-binding</keyword>
<name>A0A8T4L8G4_9ARCH</name>
<dbReference type="SMART" id="SM00659">
    <property type="entry name" value="RPOLCX"/>
    <property type="match status" value="1"/>
</dbReference>
<dbReference type="EMBL" id="JAGVWC010000010">
    <property type="protein sequence ID" value="MBS3061819.1"/>
    <property type="molecule type" value="Genomic_DNA"/>
</dbReference>
<dbReference type="HAMAP" id="MF_00615">
    <property type="entry name" value="RNApol_arch_Rpo12"/>
    <property type="match status" value="1"/>
</dbReference>